<keyword evidence="1" id="KW-0812">Transmembrane</keyword>
<dbReference type="InterPro" id="IPR000073">
    <property type="entry name" value="AB_hydrolase_1"/>
</dbReference>
<reference evidence="3 4" key="1">
    <citation type="journal article" date="2018" name="PLoS ONE">
        <title>The draft genome of Kipferlia bialata reveals reductive genome evolution in fornicate parasites.</title>
        <authorList>
            <person name="Tanifuji G."/>
            <person name="Takabayashi S."/>
            <person name="Kume K."/>
            <person name="Takagi M."/>
            <person name="Nakayama T."/>
            <person name="Kamikawa R."/>
            <person name="Inagaki Y."/>
            <person name="Hashimoto T."/>
        </authorList>
    </citation>
    <scope>NUCLEOTIDE SEQUENCE [LARGE SCALE GENOMIC DNA]</scope>
    <source>
        <strain evidence="3">NY0173</strain>
    </source>
</reference>
<accession>A0A9K3GHN2</accession>
<protein>
    <recommendedName>
        <fullName evidence="2">AB hydrolase-1 domain-containing protein</fullName>
    </recommendedName>
</protein>
<dbReference type="PANTHER" id="PTHR37946:SF1">
    <property type="entry name" value="SLL1969 PROTEIN"/>
    <property type="match status" value="1"/>
</dbReference>
<feature type="domain" description="AB hydrolase-1" evidence="2">
    <location>
        <begin position="67"/>
        <end position="147"/>
    </location>
</feature>
<dbReference type="OrthoDB" id="273452at2759"/>
<dbReference type="Pfam" id="PF00561">
    <property type="entry name" value="Abhydrolase_1"/>
    <property type="match status" value="1"/>
</dbReference>
<evidence type="ECO:0000256" key="1">
    <source>
        <dbReference type="SAM" id="Phobius"/>
    </source>
</evidence>
<proteinExistence type="predicted"/>
<feature type="transmembrane region" description="Helical" evidence="1">
    <location>
        <begin position="6"/>
        <end position="24"/>
    </location>
</feature>
<sequence>MVYAEQWLVVLGGTLLLTALLVVGRGKMPVLSVRSALAVAGVTLGAQLKGRRGREGAHIQQVGDEYVILVHGLIRSSRSMTRLARRLRDKGYSTVLVDYPSTQKDISTLTAEYLAPAVQMCREAGATKIHFVTHSMGGILTRYYLAHLHPYDVREDRPAEGERGVLIEAEIHNVSPHSATITDILSDTVVSDSVCSAGVEEERENDSATCSSTADPSCVSVSVPSATSDATPMPPIGRVCMLGPPNQGSEVVDALGSWWLFQWMNGEAGGSLGTGSDSVPNSLPPVSFDCGVIAGNWTINWLLSLLIPGPNDGKVGVGRTAVHGMGDSVVLPAPHPVMCLSGMVGGMVERFLSQGSFDHTTYPDIPSFLRSKALPPCITEPIPLPLGQAKQALEREFPGIEVVGNPSHIKFKTFNVYQTAEDGERTLLYGKPKLGSCPSPQVYIDLIRAL</sequence>
<keyword evidence="1" id="KW-1133">Transmembrane helix</keyword>
<dbReference type="Proteomes" id="UP000265618">
    <property type="component" value="Unassembled WGS sequence"/>
</dbReference>
<dbReference type="InterPro" id="IPR029058">
    <property type="entry name" value="AB_hydrolase_fold"/>
</dbReference>
<dbReference type="PANTHER" id="PTHR37946">
    <property type="entry name" value="SLL1969 PROTEIN"/>
    <property type="match status" value="1"/>
</dbReference>
<organism evidence="3 4">
    <name type="scientific">Kipferlia bialata</name>
    <dbReference type="NCBI Taxonomy" id="797122"/>
    <lineage>
        <taxon>Eukaryota</taxon>
        <taxon>Metamonada</taxon>
        <taxon>Carpediemonas-like organisms</taxon>
        <taxon>Kipferlia</taxon>
    </lineage>
</organism>
<dbReference type="EMBL" id="BDIP01000898">
    <property type="protein sequence ID" value="GIQ83022.1"/>
    <property type="molecule type" value="Genomic_DNA"/>
</dbReference>
<dbReference type="SUPFAM" id="SSF53474">
    <property type="entry name" value="alpha/beta-Hydrolases"/>
    <property type="match status" value="1"/>
</dbReference>
<evidence type="ECO:0000313" key="3">
    <source>
        <dbReference type="EMBL" id="GIQ83022.1"/>
    </source>
</evidence>
<evidence type="ECO:0000313" key="4">
    <source>
        <dbReference type="Proteomes" id="UP000265618"/>
    </source>
</evidence>
<keyword evidence="4" id="KW-1185">Reference proteome</keyword>
<dbReference type="Gene3D" id="3.40.50.1820">
    <property type="entry name" value="alpha/beta hydrolase"/>
    <property type="match status" value="1"/>
</dbReference>
<name>A0A9K3GHN2_9EUKA</name>
<keyword evidence="1" id="KW-0472">Membrane</keyword>
<dbReference type="AlphaFoldDB" id="A0A9K3GHN2"/>
<gene>
    <name evidence="3" type="ORF">KIPB_004267</name>
</gene>
<comment type="caution">
    <text evidence="3">The sequence shown here is derived from an EMBL/GenBank/DDBJ whole genome shotgun (WGS) entry which is preliminary data.</text>
</comment>
<evidence type="ECO:0000259" key="2">
    <source>
        <dbReference type="Pfam" id="PF00561"/>
    </source>
</evidence>